<proteinExistence type="predicted"/>
<keyword evidence="2" id="KW-1185">Reference proteome</keyword>
<dbReference type="AlphaFoldDB" id="A0A2I0K8M2"/>
<name>A0A2I0K8M2_PUNGR</name>
<dbReference type="Proteomes" id="UP000233551">
    <property type="component" value="Unassembled WGS sequence"/>
</dbReference>
<reference evidence="1 2" key="1">
    <citation type="submission" date="2017-11" db="EMBL/GenBank/DDBJ databases">
        <title>De-novo sequencing of pomegranate (Punica granatum L.) genome.</title>
        <authorList>
            <person name="Akparov Z."/>
            <person name="Amiraslanov A."/>
            <person name="Hajiyeva S."/>
            <person name="Abbasov M."/>
            <person name="Kaur K."/>
            <person name="Hamwieh A."/>
            <person name="Solovyev V."/>
            <person name="Salamov A."/>
            <person name="Braich B."/>
            <person name="Kosarev P."/>
            <person name="Mahmoud A."/>
            <person name="Hajiyev E."/>
            <person name="Babayeva S."/>
            <person name="Izzatullayeva V."/>
            <person name="Mammadov A."/>
            <person name="Mammadov A."/>
            <person name="Sharifova S."/>
            <person name="Ojaghi J."/>
            <person name="Eynullazada K."/>
            <person name="Bayramov B."/>
            <person name="Abdulazimova A."/>
            <person name="Shahmuradov I."/>
        </authorList>
    </citation>
    <scope>NUCLEOTIDE SEQUENCE [LARGE SCALE GENOMIC DNA]</scope>
    <source>
        <strain evidence="2">cv. AG2017</strain>
        <tissue evidence="1">Leaf</tissue>
    </source>
</reference>
<dbReference type="EMBL" id="PGOL01000788">
    <property type="protein sequence ID" value="PKI64895.1"/>
    <property type="molecule type" value="Genomic_DNA"/>
</dbReference>
<comment type="caution">
    <text evidence="1">The sequence shown here is derived from an EMBL/GenBank/DDBJ whole genome shotgun (WGS) entry which is preliminary data.</text>
</comment>
<protein>
    <submittedName>
        <fullName evidence="1">Uncharacterized protein</fullName>
    </submittedName>
</protein>
<organism evidence="1 2">
    <name type="scientific">Punica granatum</name>
    <name type="common">Pomegranate</name>
    <dbReference type="NCBI Taxonomy" id="22663"/>
    <lineage>
        <taxon>Eukaryota</taxon>
        <taxon>Viridiplantae</taxon>
        <taxon>Streptophyta</taxon>
        <taxon>Embryophyta</taxon>
        <taxon>Tracheophyta</taxon>
        <taxon>Spermatophyta</taxon>
        <taxon>Magnoliopsida</taxon>
        <taxon>eudicotyledons</taxon>
        <taxon>Gunneridae</taxon>
        <taxon>Pentapetalae</taxon>
        <taxon>rosids</taxon>
        <taxon>malvids</taxon>
        <taxon>Myrtales</taxon>
        <taxon>Lythraceae</taxon>
        <taxon>Punica</taxon>
    </lineage>
</organism>
<accession>A0A2I0K8M2</accession>
<sequence>MEVSQPFVEWDEVGANFIHQSFEQLKNLLFPKGHAWTMCTFREDLCERLEQTAAEPSLYVIADAPVESAPITGTTAGDALIPIP</sequence>
<gene>
    <name evidence="1" type="ORF">CRG98_014691</name>
</gene>
<evidence type="ECO:0000313" key="2">
    <source>
        <dbReference type="Proteomes" id="UP000233551"/>
    </source>
</evidence>
<evidence type="ECO:0000313" key="1">
    <source>
        <dbReference type="EMBL" id="PKI64895.1"/>
    </source>
</evidence>